<comment type="caution">
    <text evidence="5">The sequence shown here is derived from an EMBL/GenBank/DDBJ whole genome shotgun (WGS) entry which is preliminary data.</text>
</comment>
<name>A0A2U3DWD6_PURLI</name>
<accession>A0A2U3DWD6</accession>
<dbReference type="GO" id="GO:0006740">
    <property type="term" value="P:NADPH regeneration"/>
    <property type="evidence" value="ECO:0007669"/>
    <property type="project" value="TreeGrafter"/>
</dbReference>
<feature type="domain" description="GFO/IDH/MocA-like oxidoreductase" evidence="4">
    <location>
        <begin position="600"/>
        <end position="717"/>
    </location>
</feature>
<feature type="domain" description="Gfo/Idh/MocA-like oxidoreductase N-terminal" evidence="3">
    <location>
        <begin position="429"/>
        <end position="568"/>
    </location>
</feature>
<dbReference type="Pfam" id="PF01408">
    <property type="entry name" value="GFO_IDH_MocA"/>
    <property type="match status" value="1"/>
</dbReference>
<feature type="region of interest" description="Disordered" evidence="2">
    <location>
        <begin position="36"/>
        <end position="57"/>
    </location>
</feature>
<comment type="similarity">
    <text evidence="1">Belongs to the Gfo/Idh/MocA family.</text>
</comment>
<dbReference type="InterPro" id="IPR000683">
    <property type="entry name" value="Gfo/Idh/MocA-like_OxRdtase_N"/>
</dbReference>
<dbReference type="PANTHER" id="PTHR42840:SF5">
    <property type="entry name" value="NAD(P)-BINDING ROSSMANN-FOLD SUPERFAMILY PROTEIN"/>
    <property type="match status" value="1"/>
</dbReference>
<dbReference type="SUPFAM" id="SSF51735">
    <property type="entry name" value="NAD(P)-binding Rossmann-fold domains"/>
    <property type="match status" value="1"/>
</dbReference>
<organism evidence="5 6">
    <name type="scientific">Purpureocillium lilacinum</name>
    <name type="common">Paecilomyces lilacinus</name>
    <dbReference type="NCBI Taxonomy" id="33203"/>
    <lineage>
        <taxon>Eukaryota</taxon>
        <taxon>Fungi</taxon>
        <taxon>Dikarya</taxon>
        <taxon>Ascomycota</taxon>
        <taxon>Pezizomycotina</taxon>
        <taxon>Sordariomycetes</taxon>
        <taxon>Hypocreomycetidae</taxon>
        <taxon>Hypocreales</taxon>
        <taxon>Ophiocordycipitaceae</taxon>
        <taxon>Purpureocillium</taxon>
    </lineage>
</organism>
<evidence type="ECO:0008006" key="7">
    <source>
        <dbReference type="Google" id="ProtNLM"/>
    </source>
</evidence>
<dbReference type="Gene3D" id="3.40.50.720">
    <property type="entry name" value="NAD(P)-binding Rossmann-like Domain"/>
    <property type="match status" value="1"/>
</dbReference>
<evidence type="ECO:0000313" key="6">
    <source>
        <dbReference type="Proteomes" id="UP000245956"/>
    </source>
</evidence>
<dbReference type="GO" id="GO:0000166">
    <property type="term" value="F:nucleotide binding"/>
    <property type="evidence" value="ECO:0007669"/>
    <property type="project" value="InterPro"/>
</dbReference>
<feature type="region of interest" description="Disordered" evidence="2">
    <location>
        <begin position="82"/>
        <end position="124"/>
    </location>
</feature>
<reference evidence="5 6" key="1">
    <citation type="journal article" date="2016" name="Front. Microbiol.">
        <title>Genome and transcriptome sequences reveal the specific parasitism of the nematophagous Purpureocillium lilacinum 36-1.</title>
        <authorList>
            <person name="Xie J."/>
            <person name="Li S."/>
            <person name="Mo C."/>
            <person name="Xiao X."/>
            <person name="Peng D."/>
            <person name="Wang G."/>
            <person name="Xiao Y."/>
        </authorList>
    </citation>
    <scope>NUCLEOTIDE SEQUENCE [LARGE SCALE GENOMIC DNA]</scope>
    <source>
        <strain evidence="5 6">36-1</strain>
    </source>
</reference>
<dbReference type="AlphaFoldDB" id="A0A2U3DWD6"/>
<gene>
    <name evidence="5" type="ORF">PCL_04970</name>
</gene>
<evidence type="ECO:0000256" key="2">
    <source>
        <dbReference type="SAM" id="MobiDB-lite"/>
    </source>
</evidence>
<dbReference type="Pfam" id="PF22725">
    <property type="entry name" value="GFO_IDH_MocA_C3"/>
    <property type="match status" value="1"/>
</dbReference>
<dbReference type="Proteomes" id="UP000245956">
    <property type="component" value="Unassembled WGS sequence"/>
</dbReference>
<evidence type="ECO:0000259" key="4">
    <source>
        <dbReference type="Pfam" id="PF22725"/>
    </source>
</evidence>
<dbReference type="SUPFAM" id="SSF55347">
    <property type="entry name" value="Glyceraldehyde-3-phosphate dehydrogenase-like, C-terminal domain"/>
    <property type="match status" value="1"/>
</dbReference>
<evidence type="ECO:0000259" key="3">
    <source>
        <dbReference type="Pfam" id="PF01408"/>
    </source>
</evidence>
<dbReference type="EMBL" id="LCWV01000024">
    <property type="protein sequence ID" value="PWI66557.1"/>
    <property type="molecule type" value="Genomic_DNA"/>
</dbReference>
<feature type="region of interest" description="Disordered" evidence="2">
    <location>
        <begin position="282"/>
        <end position="317"/>
    </location>
</feature>
<protein>
    <recommendedName>
        <fullName evidence="7">Oxidoreductase family, NAD-binding Rossmann fold protein</fullName>
    </recommendedName>
</protein>
<evidence type="ECO:0000313" key="5">
    <source>
        <dbReference type="EMBL" id="PWI66557.1"/>
    </source>
</evidence>
<evidence type="ECO:0000256" key="1">
    <source>
        <dbReference type="ARBA" id="ARBA00010928"/>
    </source>
</evidence>
<proteinExistence type="inferred from homology"/>
<dbReference type="GO" id="GO:0016491">
    <property type="term" value="F:oxidoreductase activity"/>
    <property type="evidence" value="ECO:0007669"/>
    <property type="project" value="TreeGrafter"/>
</dbReference>
<dbReference type="PANTHER" id="PTHR42840">
    <property type="entry name" value="NAD(P)-BINDING ROSSMANN-FOLD SUPERFAMILY PROTEIN-RELATED"/>
    <property type="match status" value="1"/>
</dbReference>
<sequence length="796" mass="86392">MITKTAMALLDPEARRTAPLPSHCCATGCATRRPRHSLHSTHVQLSRSHQRDRPGSAMSLLRAAPVSPSAAAMTRLRVRRDTLPRADGAAPAAADKREPVDTDTEDDDHDVGLDEGGLEGGARRRGRTGAWRVCRRQQLQQQLQQHHRTRHRRQRQQQYHAGPATATTTAAEAVLLALVTAGAGELGQMDGGGGVEGEMRSWARRMCVEQLYRFDEQAASRCYDTAAVMMVTTTKHGKERGGNYGEKDCRAIGGRGAVRAYTCEENATPPLEGERRPMVVTERAPAARPPQDKYETPGKNSTDGDPSERGSERNGWGDFVTTETAKKLNCWASIYNLQSLVPPAPLPPRNVRRRLLLHIRSPAQLNVNNALESHILSFTGSSDLKLSTRWGFESIFWKSSDYISPERKAVSGERKRVTMASSSSSSSPIGVAIIGGGLFVKEQHLPAVLACRSLALRAIYSRSLKSAESTAALIPGLLAAAAAEAGQTQQQQQQQQQPHVDLYSEDSDPGRALVDVLSRDDISAVIIALPILAQPAVVEAALTAGKHVLAEKPIAKDVPAAKALIASYHAQRAATSGRCTLSIAENFRFIPRFAYAAEAAARMGRVTHFSVKVMSHMRPDNKYYQTAWRQEPGYQGGFLLDGGVHHAAAARLFLRGEANRAATVRAATDLVQLGLPPIDTVAAVVRTAGGATGTFLHSAGTLMEAFEWDVACEGGWVRSAGETVTVKPKDGERTERVFERTSGVKDEVAAWADGIARGEPNPLQSPEEALADLEFLEKMFVSGERDGELERYELQL</sequence>
<dbReference type="GO" id="GO:0005737">
    <property type="term" value="C:cytoplasm"/>
    <property type="evidence" value="ECO:0007669"/>
    <property type="project" value="TreeGrafter"/>
</dbReference>
<dbReference type="InterPro" id="IPR036291">
    <property type="entry name" value="NAD(P)-bd_dom_sf"/>
</dbReference>
<dbReference type="InterPro" id="IPR055170">
    <property type="entry name" value="GFO_IDH_MocA-like_dom"/>
</dbReference>
<dbReference type="Gene3D" id="3.30.360.10">
    <property type="entry name" value="Dihydrodipicolinate Reductase, domain 2"/>
    <property type="match status" value="1"/>
</dbReference>